<organism evidence="1 2">
    <name type="scientific">Cupriavidus taiwanensis</name>
    <dbReference type="NCBI Taxonomy" id="164546"/>
    <lineage>
        <taxon>Bacteria</taxon>
        <taxon>Pseudomonadati</taxon>
        <taxon>Pseudomonadota</taxon>
        <taxon>Betaproteobacteria</taxon>
        <taxon>Burkholderiales</taxon>
        <taxon>Burkholderiaceae</taxon>
        <taxon>Cupriavidus</taxon>
    </lineage>
</organism>
<proteinExistence type="predicted"/>
<dbReference type="EMBL" id="OFSN01000001">
    <property type="protein sequence ID" value="SOY40293.1"/>
    <property type="molecule type" value="Genomic_DNA"/>
</dbReference>
<dbReference type="AlphaFoldDB" id="A0A975ZVK0"/>
<sequence length="62" mass="7035">MISAGADNVCRLGCNLQFLVVIEILSKAGGAFKQHFLPPSPLDHSLYCREPHQWWPCSWLPR</sequence>
<protein>
    <submittedName>
        <fullName evidence="1">Uncharacterized protein</fullName>
    </submittedName>
</protein>
<evidence type="ECO:0000313" key="2">
    <source>
        <dbReference type="Proteomes" id="UP000257016"/>
    </source>
</evidence>
<evidence type="ECO:0000313" key="1">
    <source>
        <dbReference type="EMBL" id="SOY40293.1"/>
    </source>
</evidence>
<gene>
    <name evidence="1" type="ORF">CBM2586_A10258</name>
</gene>
<comment type="caution">
    <text evidence="1">The sequence shown here is derived from an EMBL/GenBank/DDBJ whole genome shotgun (WGS) entry which is preliminary data.</text>
</comment>
<reference evidence="1 2" key="1">
    <citation type="submission" date="2018-01" db="EMBL/GenBank/DDBJ databases">
        <authorList>
            <person name="Clerissi C."/>
        </authorList>
    </citation>
    <scope>NUCLEOTIDE SEQUENCE [LARGE SCALE GENOMIC DNA]</scope>
    <source>
        <strain evidence="1">Cupriavidus taiwanensis LMG 19430</strain>
    </source>
</reference>
<accession>A0A975ZVK0</accession>
<dbReference type="Proteomes" id="UP000257016">
    <property type="component" value="Unassembled WGS sequence"/>
</dbReference>
<name>A0A975ZVK0_9BURK</name>